<dbReference type="InterPro" id="IPR036291">
    <property type="entry name" value="NAD(P)-bd_dom_sf"/>
</dbReference>
<dbReference type="InterPro" id="IPR050425">
    <property type="entry name" value="NAD(P)_dehydrat-like"/>
</dbReference>
<dbReference type="RefSeq" id="XP_041550794.1">
    <property type="nucleotide sequence ID" value="XM_041697517.1"/>
</dbReference>
<dbReference type="Gene3D" id="3.40.50.720">
    <property type="entry name" value="NAD(P)-binding Rossmann-like Domain"/>
    <property type="match status" value="1"/>
</dbReference>
<accession>A0A7R7XCA3</accession>
<dbReference type="Proteomes" id="UP000654913">
    <property type="component" value="Chromosome 1"/>
</dbReference>
<organism evidence="4 5">
    <name type="scientific">Aspergillus puulaauensis</name>
    <dbReference type="NCBI Taxonomy" id="1220207"/>
    <lineage>
        <taxon>Eukaryota</taxon>
        <taxon>Fungi</taxon>
        <taxon>Dikarya</taxon>
        <taxon>Ascomycota</taxon>
        <taxon>Pezizomycotina</taxon>
        <taxon>Eurotiomycetes</taxon>
        <taxon>Eurotiomycetidae</taxon>
        <taxon>Eurotiales</taxon>
        <taxon>Aspergillaceae</taxon>
        <taxon>Aspergillus</taxon>
    </lineage>
</organism>
<comment type="similarity">
    <text evidence="2">Belongs to the NAD(P)-dependent epimerase/dehydratase family. Dihydroflavonol-4-reductase subfamily.</text>
</comment>
<keyword evidence="5" id="KW-1185">Reference proteome</keyword>
<dbReference type="GeneID" id="64968605"/>
<dbReference type="PANTHER" id="PTHR10366:SF579">
    <property type="entry name" value="3-BETA HYDROXYSTEROID DEHYDROGENASE_ISOMERASE FAMILY PROTEIN (AFU_ORTHOLOGUE AFUA_3G02250)"/>
    <property type="match status" value="1"/>
</dbReference>
<proteinExistence type="inferred from homology"/>
<evidence type="ECO:0000259" key="3">
    <source>
        <dbReference type="Pfam" id="PF01370"/>
    </source>
</evidence>
<evidence type="ECO:0000313" key="4">
    <source>
        <dbReference type="EMBL" id="BCS18600.1"/>
    </source>
</evidence>
<dbReference type="AlphaFoldDB" id="A0A7R7XCA3"/>
<keyword evidence="1" id="KW-0560">Oxidoreductase</keyword>
<sequence>MPTILVTGANGFIAAHCITRILSHPSHAPLRVRGTVRTPEKAQATRKALSSACGSGTGSATGNAMANLDILVVSDPTDPTAMRAAMSGCDAVLHLASAFTYDAGPGEFEEKLLGPAVRGTVAVCDAAAQTDSVRKVVIMSSFAAVYDAAKGLQPGKVYTEEDWSPLGYEDGVCASIVATAYRASKVVAERAAWNFIHDHEVQYKLVTLCLGMVFGTMLHPIESLGQLNVSNGIVWEVLKGDNGIPATKAPVWVDVDDLAIVSLKALTVDLASHERFLVTAGAYDTQEIADVVRAALPETRGRVPVGEPRKRIRSTHYSCDSSKVQRVLGVEFKGLAESVIPLARQLYAMEQADN</sequence>
<reference evidence="4" key="2">
    <citation type="submission" date="2021-02" db="EMBL/GenBank/DDBJ databases">
        <title>Aspergillus puulaauensis MK2 genome sequence.</title>
        <authorList>
            <person name="Futagami T."/>
            <person name="Mori K."/>
            <person name="Kadooka C."/>
            <person name="Tanaka T."/>
        </authorList>
    </citation>
    <scope>NUCLEOTIDE SEQUENCE</scope>
    <source>
        <strain evidence="4">MK2</strain>
    </source>
</reference>
<dbReference type="PANTHER" id="PTHR10366">
    <property type="entry name" value="NAD DEPENDENT EPIMERASE/DEHYDRATASE"/>
    <property type="match status" value="1"/>
</dbReference>
<protein>
    <submittedName>
        <fullName evidence="4">Putative secondary metabolism biosynthetic enzyme</fullName>
    </submittedName>
</protein>
<gene>
    <name evidence="4" type="ORF">APUU_11428A</name>
</gene>
<evidence type="ECO:0000313" key="5">
    <source>
        <dbReference type="Proteomes" id="UP000654913"/>
    </source>
</evidence>
<dbReference type="SUPFAM" id="SSF51735">
    <property type="entry name" value="NAD(P)-binding Rossmann-fold domains"/>
    <property type="match status" value="1"/>
</dbReference>
<name>A0A7R7XCA3_9EURO</name>
<dbReference type="GO" id="GO:0016616">
    <property type="term" value="F:oxidoreductase activity, acting on the CH-OH group of donors, NAD or NADP as acceptor"/>
    <property type="evidence" value="ECO:0007669"/>
    <property type="project" value="TreeGrafter"/>
</dbReference>
<feature type="domain" description="NAD-dependent epimerase/dehydratase" evidence="3">
    <location>
        <begin position="4"/>
        <end position="209"/>
    </location>
</feature>
<evidence type="ECO:0000256" key="1">
    <source>
        <dbReference type="ARBA" id="ARBA00023002"/>
    </source>
</evidence>
<dbReference type="InterPro" id="IPR001509">
    <property type="entry name" value="Epimerase_deHydtase"/>
</dbReference>
<dbReference type="KEGG" id="apuu:APUU_11428A"/>
<dbReference type="EMBL" id="AP024443">
    <property type="protein sequence ID" value="BCS18600.1"/>
    <property type="molecule type" value="Genomic_DNA"/>
</dbReference>
<reference evidence="4" key="1">
    <citation type="submission" date="2021-01" db="EMBL/GenBank/DDBJ databases">
        <authorList>
            <consortium name="Aspergillus puulaauensis MK2 genome sequencing consortium"/>
            <person name="Kazuki M."/>
            <person name="Futagami T."/>
        </authorList>
    </citation>
    <scope>NUCLEOTIDE SEQUENCE</scope>
    <source>
        <strain evidence="4">MK2</strain>
    </source>
</reference>
<evidence type="ECO:0000256" key="2">
    <source>
        <dbReference type="ARBA" id="ARBA00023445"/>
    </source>
</evidence>
<dbReference type="Pfam" id="PF01370">
    <property type="entry name" value="Epimerase"/>
    <property type="match status" value="1"/>
</dbReference>
<dbReference type="OrthoDB" id="6730379at2759"/>